<organism evidence="9 10">
    <name type="scientific">Globisporangium ultimum (strain ATCC 200006 / CBS 805.95 / DAOM BR144)</name>
    <name type="common">Pythium ultimum</name>
    <dbReference type="NCBI Taxonomy" id="431595"/>
    <lineage>
        <taxon>Eukaryota</taxon>
        <taxon>Sar</taxon>
        <taxon>Stramenopiles</taxon>
        <taxon>Oomycota</taxon>
        <taxon>Peronosporomycetes</taxon>
        <taxon>Pythiales</taxon>
        <taxon>Pythiaceae</taxon>
        <taxon>Globisporangium</taxon>
    </lineage>
</organism>
<dbReference type="Pfam" id="PF00501">
    <property type="entry name" value="AMP-binding"/>
    <property type="match status" value="1"/>
</dbReference>
<dbReference type="STRING" id="431595.K3XB94"/>
<evidence type="ECO:0000256" key="3">
    <source>
        <dbReference type="ARBA" id="ARBA00022741"/>
    </source>
</evidence>
<dbReference type="PANTHER" id="PTHR43272">
    <property type="entry name" value="LONG-CHAIN-FATTY-ACID--COA LIGASE"/>
    <property type="match status" value="1"/>
</dbReference>
<evidence type="ECO:0000256" key="4">
    <source>
        <dbReference type="ARBA" id="ARBA00022832"/>
    </source>
</evidence>
<keyword evidence="4 7" id="KW-0276">Fatty acid metabolism</keyword>
<keyword evidence="2 7" id="KW-0436">Ligase</keyword>
<dbReference type="PANTHER" id="PTHR43272:SF33">
    <property type="entry name" value="AMP-BINDING DOMAIN-CONTAINING PROTEIN-RELATED"/>
    <property type="match status" value="1"/>
</dbReference>
<dbReference type="AlphaFoldDB" id="K3XB94"/>
<dbReference type="GO" id="GO:0005524">
    <property type="term" value="F:ATP binding"/>
    <property type="evidence" value="ECO:0007669"/>
    <property type="project" value="UniProtKB-KW"/>
</dbReference>
<dbReference type="InterPro" id="IPR042099">
    <property type="entry name" value="ANL_N_sf"/>
</dbReference>
<dbReference type="OMA" id="IWHSYER"/>
<dbReference type="EC" id="6.2.1.3" evidence="6 7"/>
<feature type="domain" description="AMP-dependent synthetase/ligase" evidence="8">
    <location>
        <begin position="83"/>
        <end position="483"/>
    </location>
</feature>
<dbReference type="PROSITE" id="PS00455">
    <property type="entry name" value="AMP_BINDING"/>
    <property type="match status" value="1"/>
</dbReference>
<comment type="catalytic activity">
    <reaction evidence="7">
        <text>a long-chain fatty acid + ATP + CoA = a long-chain fatty acyl-CoA + AMP + diphosphate</text>
        <dbReference type="Rhea" id="RHEA:15421"/>
        <dbReference type="ChEBI" id="CHEBI:30616"/>
        <dbReference type="ChEBI" id="CHEBI:33019"/>
        <dbReference type="ChEBI" id="CHEBI:57287"/>
        <dbReference type="ChEBI" id="CHEBI:57560"/>
        <dbReference type="ChEBI" id="CHEBI:83139"/>
        <dbReference type="ChEBI" id="CHEBI:456215"/>
        <dbReference type="EC" id="6.2.1.3"/>
    </reaction>
</comment>
<evidence type="ECO:0000256" key="6">
    <source>
        <dbReference type="ARBA" id="ARBA00026121"/>
    </source>
</evidence>
<accession>K3XB94</accession>
<comment type="function">
    <text evidence="7">Catalyzes the conversion of long-chain fatty acids to their active form acyl-CoAs for both synthesis of cellular lipids, and degradation via beta-oxidation.</text>
</comment>
<keyword evidence="10" id="KW-1185">Reference proteome</keyword>
<dbReference type="EMBL" id="GL376575">
    <property type="status" value="NOT_ANNOTATED_CDS"/>
    <property type="molecule type" value="Genomic_DNA"/>
</dbReference>
<dbReference type="CDD" id="cd05927">
    <property type="entry name" value="LC-FACS_euk"/>
    <property type="match status" value="1"/>
</dbReference>
<comment type="similarity">
    <text evidence="1 7">Belongs to the ATP-dependent AMP-binding enzyme family.</text>
</comment>
<dbReference type="InterPro" id="IPR045311">
    <property type="entry name" value="LC-FACS_euk"/>
</dbReference>
<dbReference type="Proteomes" id="UP000019132">
    <property type="component" value="Unassembled WGS sequence"/>
</dbReference>
<protein>
    <recommendedName>
        <fullName evidence="6 7">Long-chain-fatty-acid--CoA ligase</fullName>
        <ecNumber evidence="6 7">6.2.1.3</ecNumber>
    </recommendedName>
</protein>
<dbReference type="GO" id="GO:0016020">
    <property type="term" value="C:membrane"/>
    <property type="evidence" value="ECO:0007669"/>
    <property type="project" value="TreeGrafter"/>
</dbReference>
<reference evidence="10" key="1">
    <citation type="journal article" date="2010" name="Genome Biol.">
        <title>Genome sequence of the necrotrophic plant pathogen Pythium ultimum reveals original pathogenicity mechanisms and effector repertoire.</title>
        <authorList>
            <person name="Levesque C.A."/>
            <person name="Brouwer H."/>
            <person name="Cano L."/>
            <person name="Hamilton J.P."/>
            <person name="Holt C."/>
            <person name="Huitema E."/>
            <person name="Raffaele S."/>
            <person name="Robideau G.P."/>
            <person name="Thines M."/>
            <person name="Win J."/>
            <person name="Zerillo M.M."/>
            <person name="Beakes G.W."/>
            <person name="Boore J.L."/>
            <person name="Busam D."/>
            <person name="Dumas B."/>
            <person name="Ferriera S."/>
            <person name="Fuerstenberg S.I."/>
            <person name="Gachon C.M."/>
            <person name="Gaulin E."/>
            <person name="Govers F."/>
            <person name="Grenville-Briggs L."/>
            <person name="Horner N."/>
            <person name="Hostetler J."/>
            <person name="Jiang R.H."/>
            <person name="Johnson J."/>
            <person name="Krajaejun T."/>
            <person name="Lin H."/>
            <person name="Meijer H.J."/>
            <person name="Moore B."/>
            <person name="Morris P."/>
            <person name="Phuntmart V."/>
            <person name="Puiu D."/>
            <person name="Shetty J."/>
            <person name="Stajich J.E."/>
            <person name="Tripathy S."/>
            <person name="Wawra S."/>
            <person name="van West P."/>
            <person name="Whitty B.R."/>
            <person name="Coutinho P.M."/>
            <person name="Henrissat B."/>
            <person name="Martin F."/>
            <person name="Thomas P.D."/>
            <person name="Tyler B.M."/>
            <person name="De Vries R.P."/>
            <person name="Kamoun S."/>
            <person name="Yandell M."/>
            <person name="Tisserat N."/>
            <person name="Buell C.R."/>
        </authorList>
    </citation>
    <scope>NUCLEOTIDE SEQUENCE</scope>
    <source>
        <strain evidence="10">DAOM:BR144</strain>
    </source>
</reference>
<reference evidence="10" key="2">
    <citation type="submission" date="2010-04" db="EMBL/GenBank/DDBJ databases">
        <authorList>
            <person name="Buell R."/>
            <person name="Hamilton J."/>
            <person name="Hostetler J."/>
        </authorList>
    </citation>
    <scope>NUCLEOTIDE SEQUENCE [LARGE SCALE GENOMIC DNA]</scope>
    <source>
        <strain evidence="10">DAOM:BR144</strain>
    </source>
</reference>
<evidence type="ECO:0000256" key="5">
    <source>
        <dbReference type="ARBA" id="ARBA00022840"/>
    </source>
</evidence>
<dbReference type="FunCoup" id="K3XB94">
    <property type="interactions" value="17"/>
</dbReference>
<keyword evidence="3 7" id="KW-0547">Nucleotide-binding</keyword>
<dbReference type="EnsemblProtists" id="PYU1_T014493">
    <property type="protein sequence ID" value="PYU1_T014493"/>
    <property type="gene ID" value="PYU1_G014462"/>
</dbReference>
<evidence type="ECO:0000256" key="7">
    <source>
        <dbReference type="RuleBase" id="RU369030"/>
    </source>
</evidence>
<dbReference type="InParanoid" id="K3XB94"/>
<evidence type="ECO:0000256" key="2">
    <source>
        <dbReference type="ARBA" id="ARBA00022598"/>
    </source>
</evidence>
<dbReference type="SUPFAM" id="SSF56801">
    <property type="entry name" value="Acetyl-CoA synthetase-like"/>
    <property type="match status" value="1"/>
</dbReference>
<dbReference type="InterPro" id="IPR000873">
    <property type="entry name" value="AMP-dep_synth/lig_dom"/>
</dbReference>
<proteinExistence type="inferred from homology"/>
<dbReference type="GO" id="GO:0004467">
    <property type="term" value="F:long-chain fatty acid-CoA ligase activity"/>
    <property type="evidence" value="ECO:0007669"/>
    <property type="project" value="UniProtKB-EC"/>
</dbReference>
<keyword evidence="7" id="KW-0443">Lipid metabolism</keyword>
<sequence>MGCFDVNSAATARVSSKELPGTATETRGAIRVYNAADPKHNGGTFDAELTLYATLMNRKKLDPNGTGKLFGTRKLDPVTGQRGDYEWVTFGEFLSDVDALSSALSHELKVVRNDIVGVFSKNRYEWSLVEHSCNRMTYTLVPLYDTLGPTAVPFIMNHTEMKVVFCAKDQFKTLMSCIHECPHIRTVVQYEEIDNEERKLASEYNVELKTLAELKAIGKANPVPADPPTGQDLSTICYTSGTTGNPKGAMLTHNNIASTVASFHVTKIYSSDVHISYLPLAHVFERVIHTVLIANGCQIGFYQGEVTKLMEDIGVLKPTLFLSVPRVLNRVFDKITQGVKEAGGAKQYLFEKALGSKLQRLRTQGIYTHSFWDALVFNKLKALLGGRVRMVLSGSAPMTKEVKEFLSVVFGCPVVEGYGLTESTAGMSCATDDMIPGNNVGPPLYHIQIRLEDVPDMNYTSKDKPLPRGEILVRGPNVFVGYYKQLELTAQVLSEDGWLHTGDIGCWNADGTLRIIDRKKNIFKLSQGEYVAPEKVEGVYLKSAFVGEVFVHGDSLQSYVIGFVVPDPDIVAKWAAQQGLTGEDASMTKLCAGDELKKVIMADMAEYAKANKLFRFEQIQKLHLHPKPFAENDLITPTFKLKRPQMVKFFEKEIHEMYHGPPAF</sequence>
<dbReference type="Gene3D" id="3.40.50.12780">
    <property type="entry name" value="N-terminal domain of ligase-like"/>
    <property type="match status" value="1"/>
</dbReference>
<evidence type="ECO:0000313" key="10">
    <source>
        <dbReference type="Proteomes" id="UP000019132"/>
    </source>
</evidence>
<keyword evidence="5 7" id="KW-0067">ATP-binding</keyword>
<dbReference type="InterPro" id="IPR020845">
    <property type="entry name" value="AMP-binding_CS"/>
</dbReference>
<reference evidence="9" key="3">
    <citation type="submission" date="2015-02" db="UniProtKB">
        <authorList>
            <consortium name="EnsemblProtists"/>
        </authorList>
    </citation>
    <scope>IDENTIFICATION</scope>
    <source>
        <strain evidence="9">DAOM BR144</strain>
    </source>
</reference>
<name>K3XB94_GLOUD</name>
<evidence type="ECO:0000256" key="1">
    <source>
        <dbReference type="ARBA" id="ARBA00006432"/>
    </source>
</evidence>
<dbReference type="GO" id="GO:0005783">
    <property type="term" value="C:endoplasmic reticulum"/>
    <property type="evidence" value="ECO:0007669"/>
    <property type="project" value="TreeGrafter"/>
</dbReference>
<dbReference type="eggNOG" id="KOG1256">
    <property type="taxonomic scope" value="Eukaryota"/>
</dbReference>
<dbReference type="HOGENOM" id="CLU_000022_45_4_1"/>
<dbReference type="VEuPathDB" id="FungiDB:PYU1_G014462"/>
<evidence type="ECO:0000259" key="8">
    <source>
        <dbReference type="Pfam" id="PF00501"/>
    </source>
</evidence>
<evidence type="ECO:0000313" key="9">
    <source>
        <dbReference type="EnsemblProtists" id="PYU1_T014493"/>
    </source>
</evidence>